<dbReference type="HOGENOM" id="CLU_096550_0_0_1"/>
<evidence type="ECO:0000256" key="4">
    <source>
        <dbReference type="SAM" id="Phobius"/>
    </source>
</evidence>
<accession>A0A059F3J6</accession>
<feature type="transmembrane region" description="Helical" evidence="4">
    <location>
        <begin position="180"/>
        <end position="203"/>
    </location>
</feature>
<evidence type="ECO:0000259" key="5">
    <source>
        <dbReference type="PROSITE" id="PS51292"/>
    </source>
</evidence>
<proteinExistence type="predicted"/>
<dbReference type="Proteomes" id="UP000030655">
    <property type="component" value="Unassembled WGS sequence"/>
</dbReference>
<feature type="transmembrane region" description="Helical" evidence="4">
    <location>
        <begin position="93"/>
        <end position="113"/>
    </location>
</feature>
<reference evidence="7" key="1">
    <citation type="submission" date="2013-02" db="EMBL/GenBank/DDBJ databases">
        <authorList>
            <consortium name="The Broad Institute Genome Sequencing Platform"/>
            <person name="Cuomo C."/>
            <person name="Becnel J."/>
            <person name="Sanscrainte N."/>
            <person name="Walker B."/>
            <person name="Young S.K."/>
            <person name="Zeng Q."/>
            <person name="Gargeya S."/>
            <person name="Fitzgerald M."/>
            <person name="Haas B."/>
            <person name="Abouelleil A."/>
            <person name="Alvarado L."/>
            <person name="Arachchi H.M."/>
            <person name="Berlin A.M."/>
            <person name="Chapman S.B."/>
            <person name="Dewar J."/>
            <person name="Goldberg J."/>
            <person name="Griggs A."/>
            <person name="Gujja S."/>
            <person name="Hansen M."/>
            <person name="Howarth C."/>
            <person name="Imamovic A."/>
            <person name="Larimer J."/>
            <person name="McCowan C."/>
            <person name="Murphy C."/>
            <person name="Neiman D."/>
            <person name="Pearson M."/>
            <person name="Priest M."/>
            <person name="Roberts A."/>
            <person name="Saif S."/>
            <person name="Shea T."/>
            <person name="Sisk P."/>
            <person name="Sykes S."/>
            <person name="Wortman J."/>
            <person name="Nusbaum C."/>
            <person name="Birren B."/>
        </authorList>
    </citation>
    <scope>NUCLEOTIDE SEQUENCE [LARGE SCALE GENOMIC DNA]</scope>
    <source>
        <strain evidence="7">PRA339</strain>
    </source>
</reference>
<feature type="domain" description="RING-CH-type" evidence="5">
    <location>
        <begin position="12"/>
        <end position="80"/>
    </location>
</feature>
<evidence type="ECO:0000313" key="7">
    <source>
        <dbReference type="Proteomes" id="UP000030655"/>
    </source>
</evidence>
<dbReference type="PANTHER" id="PTHR46347">
    <property type="entry name" value="RING/FYVE/PHD ZINC FINGER SUPERFAMILY PROTEIN"/>
    <property type="match status" value="1"/>
</dbReference>
<dbReference type="Gene3D" id="3.30.40.10">
    <property type="entry name" value="Zinc/RING finger domain, C3HC4 (zinc finger)"/>
    <property type="match status" value="1"/>
</dbReference>
<dbReference type="PANTHER" id="PTHR46347:SF1">
    <property type="entry name" value="RING_FYVE_PHD ZINC FINGER SUPERFAMILY PROTEIN"/>
    <property type="match status" value="1"/>
</dbReference>
<keyword evidence="4" id="KW-0472">Membrane</keyword>
<dbReference type="PROSITE" id="PS51292">
    <property type="entry name" value="ZF_RING_CH"/>
    <property type="match status" value="1"/>
</dbReference>
<sequence length="231" mass="27715">MECCVKENSLKNRQKIAIKCRICYALDDPMSNICDLISPCKCKGSMKYVHRSCLKIWRYKSKRFSEIKKCEYCLTFYTIEDEVMPHKLITRSIAAVFLTGIFIFLHYAFNFLLKMICIFKNGFDCQEMQENILFKFIPMEIINDGFIETFYCLQLTLNGTAVVISIVYQIVKKNNMFHSFNYMFTLWRIVYFNFYIDSLYFLMLNFIQLFHLLRDIYFIVDCIAYFTLNFK</sequence>
<keyword evidence="7" id="KW-1185">Reference proteome</keyword>
<dbReference type="CDD" id="cd16495">
    <property type="entry name" value="RING_CH-C4HC3_MARCH"/>
    <property type="match status" value="1"/>
</dbReference>
<dbReference type="GO" id="GO:0008270">
    <property type="term" value="F:zinc ion binding"/>
    <property type="evidence" value="ECO:0007669"/>
    <property type="project" value="UniProtKB-KW"/>
</dbReference>
<protein>
    <recommendedName>
        <fullName evidence="5">RING-CH-type domain-containing protein</fullName>
    </recommendedName>
</protein>
<dbReference type="InterPro" id="IPR013083">
    <property type="entry name" value="Znf_RING/FYVE/PHD"/>
</dbReference>
<evidence type="ECO:0000256" key="2">
    <source>
        <dbReference type="ARBA" id="ARBA00022771"/>
    </source>
</evidence>
<dbReference type="OrthoDB" id="264354at2759"/>
<evidence type="ECO:0000313" key="6">
    <source>
        <dbReference type="EMBL" id="KCZ81667.1"/>
    </source>
</evidence>
<name>A0A059F3J6_9MICR</name>
<reference evidence="6 7" key="2">
    <citation type="submission" date="2014-03" db="EMBL/GenBank/DDBJ databases">
        <title>The Genome Sequence of Anncaliia algerae insect isolate PRA339.</title>
        <authorList>
            <consortium name="The Broad Institute Genome Sequencing Platform"/>
            <consortium name="The Broad Institute Genome Sequencing Center for Infectious Disease"/>
            <person name="Cuomo C."/>
            <person name="Becnel J."/>
            <person name="Sanscrainte N."/>
            <person name="Walker B."/>
            <person name="Young S.K."/>
            <person name="Zeng Q."/>
            <person name="Gargeya S."/>
            <person name="Fitzgerald M."/>
            <person name="Haas B."/>
            <person name="Abouelleil A."/>
            <person name="Alvarado L."/>
            <person name="Arachchi H.M."/>
            <person name="Berlin A.M."/>
            <person name="Chapman S.B."/>
            <person name="Dewar J."/>
            <person name="Goldberg J."/>
            <person name="Griggs A."/>
            <person name="Gujja S."/>
            <person name="Hansen M."/>
            <person name="Howarth C."/>
            <person name="Imamovic A."/>
            <person name="Larimer J."/>
            <person name="McCowan C."/>
            <person name="Murphy C."/>
            <person name="Neiman D."/>
            <person name="Pearson M."/>
            <person name="Priest M."/>
            <person name="Roberts A."/>
            <person name="Saif S."/>
            <person name="Shea T."/>
            <person name="Sisk P."/>
            <person name="Sykes S."/>
            <person name="Wortman J."/>
            <person name="Nusbaum C."/>
            <person name="Birren B."/>
        </authorList>
    </citation>
    <scope>NUCLEOTIDE SEQUENCE [LARGE SCALE GENOMIC DNA]</scope>
    <source>
        <strain evidence="6 7">PRA339</strain>
    </source>
</reference>
<organism evidence="6 7">
    <name type="scientific">Anncaliia algerae PRA339</name>
    <dbReference type="NCBI Taxonomy" id="1288291"/>
    <lineage>
        <taxon>Eukaryota</taxon>
        <taxon>Fungi</taxon>
        <taxon>Fungi incertae sedis</taxon>
        <taxon>Microsporidia</taxon>
        <taxon>Tubulinosematoidea</taxon>
        <taxon>Tubulinosematidae</taxon>
        <taxon>Anncaliia</taxon>
    </lineage>
</organism>
<keyword evidence="4" id="KW-1133">Transmembrane helix</keyword>
<evidence type="ECO:0000256" key="1">
    <source>
        <dbReference type="ARBA" id="ARBA00022723"/>
    </source>
</evidence>
<dbReference type="Pfam" id="PF12906">
    <property type="entry name" value="RINGv"/>
    <property type="match status" value="1"/>
</dbReference>
<dbReference type="InterPro" id="IPR011016">
    <property type="entry name" value="Znf_RING-CH"/>
</dbReference>
<dbReference type="STRING" id="1288291.A0A059F3J6"/>
<feature type="transmembrane region" description="Helical" evidence="4">
    <location>
        <begin position="146"/>
        <end position="168"/>
    </location>
</feature>
<dbReference type="VEuPathDB" id="MicrosporidiaDB:H312_00845"/>
<gene>
    <name evidence="6" type="ORF">H312_00845</name>
</gene>
<keyword evidence="4" id="KW-0812">Transmembrane</keyword>
<dbReference type="SMART" id="SM00744">
    <property type="entry name" value="RINGv"/>
    <property type="match status" value="1"/>
</dbReference>
<dbReference type="AlphaFoldDB" id="A0A059F3J6"/>
<dbReference type="EMBL" id="KK365138">
    <property type="protein sequence ID" value="KCZ81667.1"/>
    <property type="molecule type" value="Genomic_DNA"/>
</dbReference>
<keyword evidence="3" id="KW-0862">Zinc</keyword>
<keyword evidence="1" id="KW-0479">Metal-binding</keyword>
<dbReference type="SUPFAM" id="SSF57850">
    <property type="entry name" value="RING/U-box"/>
    <property type="match status" value="1"/>
</dbReference>
<evidence type="ECO:0000256" key="3">
    <source>
        <dbReference type="ARBA" id="ARBA00022833"/>
    </source>
</evidence>
<keyword evidence="2" id="KW-0863">Zinc-finger</keyword>